<evidence type="ECO:0000313" key="1">
    <source>
        <dbReference type="EMBL" id="RFS19322.1"/>
    </source>
</evidence>
<protein>
    <submittedName>
        <fullName evidence="1">Uncharacterized protein</fullName>
    </submittedName>
</protein>
<organism evidence="1 2">
    <name type="scientific">Chitinophaga silvatica</name>
    <dbReference type="NCBI Taxonomy" id="2282649"/>
    <lineage>
        <taxon>Bacteria</taxon>
        <taxon>Pseudomonadati</taxon>
        <taxon>Bacteroidota</taxon>
        <taxon>Chitinophagia</taxon>
        <taxon>Chitinophagales</taxon>
        <taxon>Chitinophagaceae</taxon>
        <taxon>Chitinophaga</taxon>
    </lineage>
</organism>
<reference evidence="1 2" key="1">
    <citation type="submission" date="2018-07" db="EMBL/GenBank/DDBJ databases">
        <title>Chitinophaga K2CV101002-2 sp. nov., isolated from a monsoon evergreen broad-leaved forest soil.</title>
        <authorList>
            <person name="Lv Y."/>
        </authorList>
    </citation>
    <scope>NUCLEOTIDE SEQUENCE [LARGE SCALE GENOMIC DNA]</scope>
    <source>
        <strain evidence="1 2">GDMCC 1.1288</strain>
    </source>
</reference>
<dbReference type="OrthoDB" id="583528at2"/>
<gene>
    <name evidence="1" type="ORF">DVR12_24125</name>
</gene>
<accession>A0A3E1Y3W7</accession>
<dbReference type="RefSeq" id="WP_116978375.1">
    <property type="nucleotide sequence ID" value="NZ_QPMM01000014.1"/>
</dbReference>
<sequence>MQTLYRKLFEVQWHHDYFLIPGVVVRYPDFYNIQRMVKVFPDNQTVRLLNQHRMLFKDTPMGFVVLIEAQDLGAGKFATKVDLDPDSKFTFCWSLEDRTFVNYTNCRVNESEDAIYYFSNRTGTAIGTDVYLNKSLVPFGTPYNNQPAYWLGDMMVLGGKVYEAIEQTVPLINFAANAAKWQEVGSTVINYVNPADRMIRKGTRFVYNRPNTKPGEVITMQLLDTNGNAIQLGDQLTYRSSLNASEPVNIVLNLEQLEQGPYKLIVQELPAATQHPFYYANPMLSPFLAGAFDFFTTGAPPALTFCTKDLVTKRWILDNPNKTFMIRFRNRLTHWQYLRQDQTIFDQPPDPRPLTWFYSRYTVAGPMGTTIPMPDPTPDRIITEIDPVSQLVKNIYSKIYLAK</sequence>
<keyword evidence="2" id="KW-1185">Reference proteome</keyword>
<dbReference type="Proteomes" id="UP000260644">
    <property type="component" value="Unassembled WGS sequence"/>
</dbReference>
<comment type="caution">
    <text evidence="1">The sequence shown here is derived from an EMBL/GenBank/DDBJ whole genome shotgun (WGS) entry which is preliminary data.</text>
</comment>
<proteinExistence type="predicted"/>
<name>A0A3E1Y3W7_9BACT</name>
<dbReference type="AlphaFoldDB" id="A0A3E1Y3W7"/>
<dbReference type="EMBL" id="QPMM01000014">
    <property type="protein sequence ID" value="RFS19322.1"/>
    <property type="molecule type" value="Genomic_DNA"/>
</dbReference>
<evidence type="ECO:0000313" key="2">
    <source>
        <dbReference type="Proteomes" id="UP000260644"/>
    </source>
</evidence>